<evidence type="ECO:0000313" key="2">
    <source>
        <dbReference type="Proteomes" id="UP000823388"/>
    </source>
</evidence>
<dbReference type="Proteomes" id="UP000823388">
    <property type="component" value="Chromosome 2K"/>
</dbReference>
<reference evidence="1" key="1">
    <citation type="submission" date="2020-05" db="EMBL/GenBank/DDBJ databases">
        <title>WGS assembly of Panicum virgatum.</title>
        <authorList>
            <person name="Lovell J.T."/>
            <person name="Jenkins J."/>
            <person name="Shu S."/>
            <person name="Juenger T.E."/>
            <person name="Schmutz J."/>
        </authorList>
    </citation>
    <scope>NUCLEOTIDE SEQUENCE</scope>
    <source>
        <strain evidence="1">AP13</strain>
    </source>
</reference>
<keyword evidence="2" id="KW-1185">Reference proteome</keyword>
<proteinExistence type="predicted"/>
<dbReference type="EMBL" id="CM029039">
    <property type="protein sequence ID" value="KAG2639716.1"/>
    <property type="molecule type" value="Genomic_DNA"/>
</dbReference>
<name>A0A8T0W1B5_PANVG</name>
<evidence type="ECO:0000313" key="1">
    <source>
        <dbReference type="EMBL" id="KAG2639716.1"/>
    </source>
</evidence>
<sequence>MVIPLPTSPSLPPPHAYDGAMAEYRLGVQLHGHATIFTSFKQIKSTLRNTEMCVERIGRGSDRACSVELWPHISFS</sequence>
<organism evidence="1 2">
    <name type="scientific">Panicum virgatum</name>
    <name type="common">Blackwell switchgrass</name>
    <dbReference type="NCBI Taxonomy" id="38727"/>
    <lineage>
        <taxon>Eukaryota</taxon>
        <taxon>Viridiplantae</taxon>
        <taxon>Streptophyta</taxon>
        <taxon>Embryophyta</taxon>
        <taxon>Tracheophyta</taxon>
        <taxon>Spermatophyta</taxon>
        <taxon>Magnoliopsida</taxon>
        <taxon>Liliopsida</taxon>
        <taxon>Poales</taxon>
        <taxon>Poaceae</taxon>
        <taxon>PACMAD clade</taxon>
        <taxon>Panicoideae</taxon>
        <taxon>Panicodae</taxon>
        <taxon>Paniceae</taxon>
        <taxon>Panicinae</taxon>
        <taxon>Panicum</taxon>
        <taxon>Panicum sect. Hiantes</taxon>
    </lineage>
</organism>
<protein>
    <submittedName>
        <fullName evidence="1">Uncharacterized protein</fullName>
    </submittedName>
</protein>
<dbReference type="AlphaFoldDB" id="A0A8T0W1B5"/>
<comment type="caution">
    <text evidence="1">The sequence shown here is derived from an EMBL/GenBank/DDBJ whole genome shotgun (WGS) entry which is preliminary data.</text>
</comment>
<gene>
    <name evidence="1" type="ORF">PVAP13_2KG039700</name>
</gene>
<accession>A0A8T0W1B5</accession>